<feature type="transmembrane region" description="Helical" evidence="9">
    <location>
        <begin position="761"/>
        <end position="781"/>
    </location>
</feature>
<keyword evidence="5 9" id="KW-1133">Transmembrane helix</keyword>
<dbReference type="SUPFAM" id="SSF82895">
    <property type="entry name" value="TSP-1 type 1 repeat"/>
    <property type="match status" value="1"/>
</dbReference>
<dbReference type="SUPFAM" id="SSF48726">
    <property type="entry name" value="Immunoglobulin"/>
    <property type="match status" value="1"/>
</dbReference>
<evidence type="ECO:0000256" key="1">
    <source>
        <dbReference type="ARBA" id="ARBA00004479"/>
    </source>
</evidence>
<comment type="subcellular location">
    <subcellularLocation>
        <location evidence="1">Membrane</location>
        <topology evidence="1">Single-pass type I membrane protein</topology>
    </subcellularLocation>
</comment>
<feature type="chain" id="PRO_5040208070" description="Ig-like domain-containing protein" evidence="10">
    <location>
        <begin position="25"/>
        <end position="793"/>
    </location>
</feature>
<feature type="compositionally biased region" description="Polar residues" evidence="8">
    <location>
        <begin position="298"/>
        <end position="310"/>
    </location>
</feature>
<dbReference type="InterPro" id="IPR013783">
    <property type="entry name" value="Ig-like_fold"/>
</dbReference>
<dbReference type="InterPro" id="IPR003598">
    <property type="entry name" value="Ig_sub2"/>
</dbReference>
<dbReference type="SMART" id="SM00408">
    <property type="entry name" value="IGc2"/>
    <property type="match status" value="1"/>
</dbReference>
<keyword evidence="6 9" id="KW-0472">Membrane</keyword>
<sequence>MSITRQLLTLGLTIFFLEINSVYTQLEHDLEELNQFRKRLKGQNWKMQAFELGSKFKEILRSSPGLSEAMSIEPYQGSILDYPTPDEDKKLKILELSWNEYYECLKSQHNSIALDKVLPPQAIMVFEGNNVRLTCDICISPADITQTVQWYYSPTMDKSRSTEIDEDSNIVISQWDNTLHILNVKKSNTGLYHCHFKSTLSTVHFLHVVDEEPIKLVRPPTAAKNHSSPPLVKNDITVWNDWSEWSKCSHCGKVGKKMRTGYCMVTLTDNLNIIGDKQVIEENQNTSTSTLSSETENFTQPKNATDSGTTMALKNVTKPSNATEPNFAQPNITDSNHFINKKNTTELITVSRPNDVTESKAPTEPTTFIEPNSTTEPNNVIETSIIKEAENFDGLQLSKKIDEDQRLNREAMHNIGRSNFQDNIRRVFGIHQRQLKTEKAKTKRQFSTKYLKTKHKKCTHSGSHHAKFLRKLRRIFNIKRRDLRNFTTKKQNTGLSFNKTNKNRWEGVDSIFENTLAELEKVFDEEQGSTNYLYKQLIKLNVWNNHKIKNRNGREQKHSSNFLQLWTKSAQANFLKNEDLIMLKLFEGGIPCRSQLLPESIRDMPEVTLRATEVMIAYCKEPCVESVIFQVYDTKGKIIEEVNNTAGLYSTLQELPNFPLTVTRRMITVKANYQNLKITCPAKVAENIPVEWQIKSKPLRPTVIERETKGRVLVDLFDRLLFTSLNDSDANTYSCWQNKELVGVVTLVIDHRLAYEINRTLMIVGVVPVAVTFGICLYRVFKMRNRGHSKISS</sequence>
<protein>
    <recommendedName>
        <fullName evidence="11">Ig-like domain-containing protein</fullName>
    </recommendedName>
</protein>
<feature type="domain" description="Ig-like" evidence="11">
    <location>
        <begin position="127"/>
        <end position="204"/>
    </location>
</feature>
<evidence type="ECO:0000256" key="9">
    <source>
        <dbReference type="SAM" id="Phobius"/>
    </source>
</evidence>
<evidence type="ECO:0000256" key="2">
    <source>
        <dbReference type="ARBA" id="ARBA00008727"/>
    </source>
</evidence>
<dbReference type="PANTHER" id="PTHR32178:SF6">
    <property type="entry name" value="IG-LIKE DOMAIN-CONTAINING PROTEIN"/>
    <property type="match status" value="1"/>
</dbReference>
<dbReference type="PANTHER" id="PTHR32178">
    <property type="entry name" value="FAM187"/>
    <property type="match status" value="1"/>
</dbReference>
<feature type="signal peptide" evidence="10">
    <location>
        <begin position="1"/>
        <end position="24"/>
    </location>
</feature>
<dbReference type="KEGG" id="btab:109044514"/>
<dbReference type="InterPro" id="IPR003599">
    <property type="entry name" value="Ig_sub"/>
</dbReference>
<comment type="similarity">
    <text evidence="2">Belongs to the FAM187 family.</text>
</comment>
<keyword evidence="13" id="KW-1185">Reference proteome</keyword>
<feature type="domain" description="Ig-like" evidence="11">
    <location>
        <begin position="656"/>
        <end position="735"/>
    </location>
</feature>
<dbReference type="Gene3D" id="2.60.40.10">
    <property type="entry name" value="Immunoglobulins"/>
    <property type="match status" value="1"/>
</dbReference>
<dbReference type="EMBL" id="OU963871">
    <property type="protein sequence ID" value="CAH0383413.1"/>
    <property type="molecule type" value="Genomic_DNA"/>
</dbReference>
<dbReference type="Gene3D" id="2.20.100.10">
    <property type="entry name" value="Thrombospondin type-1 (TSP1) repeat"/>
    <property type="match status" value="1"/>
</dbReference>
<evidence type="ECO:0000259" key="11">
    <source>
        <dbReference type="PROSITE" id="PS50835"/>
    </source>
</evidence>
<dbReference type="SMART" id="SM00409">
    <property type="entry name" value="IG"/>
    <property type="match status" value="2"/>
</dbReference>
<keyword evidence="4 10" id="KW-0732">Signal</keyword>
<evidence type="ECO:0000256" key="3">
    <source>
        <dbReference type="ARBA" id="ARBA00022692"/>
    </source>
</evidence>
<dbReference type="AlphaFoldDB" id="A0A9P0A050"/>
<feature type="compositionally biased region" description="Low complexity" evidence="8">
    <location>
        <begin position="284"/>
        <end position="297"/>
    </location>
</feature>
<accession>A0A9P0A050</accession>
<dbReference type="InterPro" id="IPR039311">
    <property type="entry name" value="FAM187A/B"/>
</dbReference>
<proteinExistence type="inferred from homology"/>
<evidence type="ECO:0000256" key="4">
    <source>
        <dbReference type="ARBA" id="ARBA00022729"/>
    </source>
</evidence>
<gene>
    <name evidence="12" type="ORF">BEMITA_LOCUS2865</name>
</gene>
<dbReference type="InterPro" id="IPR036179">
    <property type="entry name" value="Ig-like_dom_sf"/>
</dbReference>
<reference evidence="12" key="1">
    <citation type="submission" date="2021-12" db="EMBL/GenBank/DDBJ databases">
        <authorList>
            <person name="King R."/>
        </authorList>
    </citation>
    <scope>NUCLEOTIDE SEQUENCE</scope>
</reference>
<name>A0A9P0A050_BEMTA</name>
<dbReference type="GO" id="GO:0016020">
    <property type="term" value="C:membrane"/>
    <property type="evidence" value="ECO:0007669"/>
    <property type="project" value="UniProtKB-SubCell"/>
</dbReference>
<keyword evidence="3 9" id="KW-0812">Transmembrane</keyword>
<keyword evidence="7" id="KW-0325">Glycoprotein</keyword>
<dbReference type="Proteomes" id="UP001152759">
    <property type="component" value="Chromosome 10"/>
</dbReference>
<evidence type="ECO:0000313" key="12">
    <source>
        <dbReference type="EMBL" id="CAH0383413.1"/>
    </source>
</evidence>
<evidence type="ECO:0000313" key="13">
    <source>
        <dbReference type="Proteomes" id="UP001152759"/>
    </source>
</evidence>
<feature type="region of interest" description="Disordered" evidence="8">
    <location>
        <begin position="355"/>
        <end position="376"/>
    </location>
</feature>
<dbReference type="PROSITE" id="PS50835">
    <property type="entry name" value="IG_LIKE"/>
    <property type="match status" value="2"/>
</dbReference>
<feature type="compositionally biased region" description="Polar residues" evidence="8">
    <location>
        <begin position="364"/>
        <end position="376"/>
    </location>
</feature>
<organism evidence="12 13">
    <name type="scientific">Bemisia tabaci</name>
    <name type="common">Sweetpotato whitefly</name>
    <name type="synonym">Aleurodes tabaci</name>
    <dbReference type="NCBI Taxonomy" id="7038"/>
    <lineage>
        <taxon>Eukaryota</taxon>
        <taxon>Metazoa</taxon>
        <taxon>Ecdysozoa</taxon>
        <taxon>Arthropoda</taxon>
        <taxon>Hexapoda</taxon>
        <taxon>Insecta</taxon>
        <taxon>Pterygota</taxon>
        <taxon>Neoptera</taxon>
        <taxon>Paraneoptera</taxon>
        <taxon>Hemiptera</taxon>
        <taxon>Sternorrhyncha</taxon>
        <taxon>Aleyrodoidea</taxon>
        <taxon>Aleyrodidae</taxon>
        <taxon>Aleyrodinae</taxon>
        <taxon>Bemisia</taxon>
    </lineage>
</organism>
<evidence type="ECO:0000256" key="5">
    <source>
        <dbReference type="ARBA" id="ARBA00022989"/>
    </source>
</evidence>
<dbReference type="InterPro" id="IPR036383">
    <property type="entry name" value="TSP1_rpt_sf"/>
</dbReference>
<feature type="region of interest" description="Disordered" evidence="8">
    <location>
        <begin position="318"/>
        <end position="337"/>
    </location>
</feature>
<dbReference type="InterPro" id="IPR007110">
    <property type="entry name" value="Ig-like_dom"/>
</dbReference>
<evidence type="ECO:0000256" key="6">
    <source>
        <dbReference type="ARBA" id="ARBA00023136"/>
    </source>
</evidence>
<evidence type="ECO:0000256" key="8">
    <source>
        <dbReference type="SAM" id="MobiDB-lite"/>
    </source>
</evidence>
<evidence type="ECO:0000256" key="7">
    <source>
        <dbReference type="ARBA" id="ARBA00023180"/>
    </source>
</evidence>
<feature type="region of interest" description="Disordered" evidence="8">
    <location>
        <begin position="284"/>
        <end position="310"/>
    </location>
</feature>
<evidence type="ECO:0000256" key="10">
    <source>
        <dbReference type="SAM" id="SignalP"/>
    </source>
</evidence>